<dbReference type="AlphaFoldDB" id="A0A327M7H7"/>
<protein>
    <submittedName>
        <fullName evidence="2">Acyl carrier protein</fullName>
    </submittedName>
</protein>
<dbReference type="SUPFAM" id="SSF47336">
    <property type="entry name" value="ACP-like"/>
    <property type="match status" value="1"/>
</dbReference>
<dbReference type="InterPro" id="IPR036736">
    <property type="entry name" value="ACP-like_sf"/>
</dbReference>
<reference evidence="3" key="1">
    <citation type="submission" date="2018-06" db="EMBL/GenBank/DDBJ databases">
        <authorList>
            <person name="Khan S.A."/>
        </authorList>
    </citation>
    <scope>NUCLEOTIDE SEQUENCE [LARGE SCALE GENOMIC DNA]</scope>
    <source>
        <strain evidence="3">DB-1506</strain>
    </source>
</reference>
<gene>
    <name evidence="2" type="ORF">DOO78_14995</name>
</gene>
<feature type="domain" description="Carrier" evidence="1">
    <location>
        <begin position="15"/>
        <end position="99"/>
    </location>
</feature>
<dbReference type="EMBL" id="QLIX01000010">
    <property type="protein sequence ID" value="RAI58316.1"/>
    <property type="molecule type" value="Genomic_DNA"/>
</dbReference>
<keyword evidence="3" id="KW-1185">Reference proteome</keyword>
<dbReference type="RefSeq" id="WP_111470656.1">
    <property type="nucleotide sequence ID" value="NZ_QLIX01000010.1"/>
</dbReference>
<dbReference type="NCBIfam" id="NF006617">
    <property type="entry name" value="PRK09184.1"/>
    <property type="match status" value="1"/>
</dbReference>
<comment type="caution">
    <text evidence="2">The sequence shown here is derived from an EMBL/GenBank/DDBJ whole genome shotgun (WGS) entry which is preliminary data.</text>
</comment>
<sequence>MTSGAPASETIAAPAALLPQELDLARLIVSVLSLEVAPEEIAPEAPLFNQGLGLDSIDALEIALAVSKTYDVKLRSDDERNHRIFASLRSLSAYIETHRAR</sequence>
<evidence type="ECO:0000313" key="2">
    <source>
        <dbReference type="EMBL" id="RAI58316.1"/>
    </source>
</evidence>
<name>A0A327M7H7_9PROT</name>
<accession>A0A327M7H7</accession>
<dbReference type="Pfam" id="PF00550">
    <property type="entry name" value="PP-binding"/>
    <property type="match status" value="1"/>
</dbReference>
<dbReference type="OrthoDB" id="9803943at2"/>
<proteinExistence type="predicted"/>
<dbReference type="Proteomes" id="UP000249065">
    <property type="component" value="Unassembled WGS sequence"/>
</dbReference>
<dbReference type="Gene3D" id="1.10.1200.10">
    <property type="entry name" value="ACP-like"/>
    <property type="match status" value="1"/>
</dbReference>
<dbReference type="PROSITE" id="PS50075">
    <property type="entry name" value="CARRIER"/>
    <property type="match status" value="1"/>
</dbReference>
<dbReference type="InterPro" id="IPR009081">
    <property type="entry name" value="PP-bd_ACP"/>
</dbReference>
<evidence type="ECO:0000313" key="3">
    <source>
        <dbReference type="Proteomes" id="UP000249065"/>
    </source>
</evidence>
<organism evidence="2 3">
    <name type="scientific">Roseicella frigidaeris</name>
    <dbReference type="NCBI Taxonomy" id="2230885"/>
    <lineage>
        <taxon>Bacteria</taxon>
        <taxon>Pseudomonadati</taxon>
        <taxon>Pseudomonadota</taxon>
        <taxon>Alphaproteobacteria</taxon>
        <taxon>Acetobacterales</taxon>
        <taxon>Roseomonadaceae</taxon>
        <taxon>Roseicella</taxon>
    </lineage>
</organism>
<evidence type="ECO:0000259" key="1">
    <source>
        <dbReference type="PROSITE" id="PS50075"/>
    </source>
</evidence>